<keyword evidence="3" id="KW-0560">Oxidoreductase</keyword>
<dbReference type="OrthoDB" id="1470350at2759"/>
<dbReference type="GO" id="GO:0020037">
    <property type="term" value="F:heme binding"/>
    <property type="evidence" value="ECO:0007669"/>
    <property type="project" value="InterPro"/>
</dbReference>
<evidence type="ECO:0000256" key="1">
    <source>
        <dbReference type="PIRSR" id="PIRSR602401-1"/>
    </source>
</evidence>
<protein>
    <submittedName>
        <fullName evidence="3">Benzoate 4-monooxygenase cytochrome P450</fullName>
    </submittedName>
</protein>
<dbReference type="Pfam" id="PF00067">
    <property type="entry name" value="p450"/>
    <property type="match status" value="1"/>
</dbReference>
<dbReference type="SUPFAM" id="SSF48264">
    <property type="entry name" value="Cytochrome P450"/>
    <property type="match status" value="1"/>
</dbReference>
<evidence type="ECO:0000256" key="2">
    <source>
        <dbReference type="SAM" id="Phobius"/>
    </source>
</evidence>
<dbReference type="PRINTS" id="PR00463">
    <property type="entry name" value="EP450I"/>
</dbReference>
<dbReference type="InterPro" id="IPR002401">
    <property type="entry name" value="Cyt_P450_E_grp-I"/>
</dbReference>
<dbReference type="Proteomes" id="UP000799424">
    <property type="component" value="Unassembled WGS sequence"/>
</dbReference>
<dbReference type="EMBL" id="MU006227">
    <property type="protein sequence ID" value="KAF2825548.1"/>
    <property type="molecule type" value="Genomic_DNA"/>
</dbReference>
<sequence>MDFGWPAVLLTLFFGYYILQAIYNVFFHPLANCPGPFAAKISRLPSFYHAIRGDRHLWIWQNHQIFGDKIRVQPNEVLFLSPQAYRDIYSSKANVKRAKSYEAWAKNVDEPNTAVTTDPVIHARKRKILIQAFTDKTTKHAAAFMTQHADRWVDLLVGDADDSRDGWSASRNMTEWGAWVVFDILGDLCFGRSFETKEAGPNALREIPHLIVRHVRFFYPILQSPWMEFFVWAKPRGFDYLFDLITPQEFKEYYQFVDDSVSKRLQEEAEAKDSESSRLDIFHFLCAAKDAVTGERISEDALRAEAIMLIVAGTDSVITILAGMWFYISRNEAAYTKLTTEIRSTFKSSDEIVSGPKLGSCVYLYTCIEETLRIAPAGPSEFAREVLPGGTTIDGEYFPPGVVVGCANWAIGHNEEVFGDPNRFRPERYIPCEATGRTLDDINKMRSCFQPFLIGPTACPGRNIALTELAIIVAKTLHQLDLRAAQGENLGAGHPSQEWGRRDENQFQIIDAYITVQDGPMVQFRKRKV</sequence>
<keyword evidence="3" id="KW-0503">Monooxygenase</keyword>
<evidence type="ECO:0000313" key="4">
    <source>
        <dbReference type="Proteomes" id="UP000799424"/>
    </source>
</evidence>
<comment type="cofactor">
    <cofactor evidence="1">
        <name>heme</name>
        <dbReference type="ChEBI" id="CHEBI:30413"/>
    </cofactor>
</comment>
<dbReference type="GO" id="GO:0005506">
    <property type="term" value="F:iron ion binding"/>
    <property type="evidence" value="ECO:0007669"/>
    <property type="project" value="InterPro"/>
</dbReference>
<keyword evidence="1" id="KW-0479">Metal-binding</keyword>
<keyword evidence="1" id="KW-0349">Heme</keyword>
<dbReference type="PANTHER" id="PTHR24305">
    <property type="entry name" value="CYTOCHROME P450"/>
    <property type="match status" value="1"/>
</dbReference>
<reference evidence="3" key="1">
    <citation type="journal article" date="2020" name="Stud. Mycol.">
        <title>101 Dothideomycetes genomes: a test case for predicting lifestyles and emergence of pathogens.</title>
        <authorList>
            <person name="Haridas S."/>
            <person name="Albert R."/>
            <person name="Binder M."/>
            <person name="Bloem J."/>
            <person name="Labutti K."/>
            <person name="Salamov A."/>
            <person name="Andreopoulos B."/>
            <person name="Baker S."/>
            <person name="Barry K."/>
            <person name="Bills G."/>
            <person name="Bluhm B."/>
            <person name="Cannon C."/>
            <person name="Castanera R."/>
            <person name="Culley D."/>
            <person name="Daum C."/>
            <person name="Ezra D."/>
            <person name="Gonzalez J."/>
            <person name="Henrissat B."/>
            <person name="Kuo A."/>
            <person name="Liang C."/>
            <person name="Lipzen A."/>
            <person name="Lutzoni F."/>
            <person name="Magnuson J."/>
            <person name="Mondo S."/>
            <person name="Nolan M."/>
            <person name="Ohm R."/>
            <person name="Pangilinan J."/>
            <person name="Park H.-J."/>
            <person name="Ramirez L."/>
            <person name="Alfaro M."/>
            <person name="Sun H."/>
            <person name="Tritt A."/>
            <person name="Yoshinaga Y."/>
            <person name="Zwiers L.-H."/>
            <person name="Turgeon B."/>
            <person name="Goodwin S."/>
            <person name="Spatafora J."/>
            <person name="Crous P."/>
            <person name="Grigoriev I."/>
        </authorList>
    </citation>
    <scope>NUCLEOTIDE SEQUENCE</scope>
    <source>
        <strain evidence="3">CBS 113818</strain>
    </source>
</reference>
<dbReference type="CDD" id="cd11061">
    <property type="entry name" value="CYP67-like"/>
    <property type="match status" value="1"/>
</dbReference>
<keyword evidence="1" id="KW-0408">Iron</keyword>
<name>A0A6A6ZXX9_9PLEO</name>
<organism evidence="3 4">
    <name type="scientific">Ophiobolus disseminans</name>
    <dbReference type="NCBI Taxonomy" id="1469910"/>
    <lineage>
        <taxon>Eukaryota</taxon>
        <taxon>Fungi</taxon>
        <taxon>Dikarya</taxon>
        <taxon>Ascomycota</taxon>
        <taxon>Pezizomycotina</taxon>
        <taxon>Dothideomycetes</taxon>
        <taxon>Pleosporomycetidae</taxon>
        <taxon>Pleosporales</taxon>
        <taxon>Pleosporineae</taxon>
        <taxon>Phaeosphaeriaceae</taxon>
        <taxon>Ophiobolus</taxon>
    </lineage>
</organism>
<feature type="transmembrane region" description="Helical" evidence="2">
    <location>
        <begin position="6"/>
        <end position="26"/>
    </location>
</feature>
<dbReference type="PANTHER" id="PTHR24305:SF226">
    <property type="entry name" value="CYTOCHROME P450 MONOOXYGENASE"/>
    <property type="match status" value="1"/>
</dbReference>
<dbReference type="GO" id="GO:0004497">
    <property type="term" value="F:monooxygenase activity"/>
    <property type="evidence" value="ECO:0007669"/>
    <property type="project" value="UniProtKB-KW"/>
</dbReference>
<gene>
    <name evidence="3" type="ORF">CC86DRAFT_417878</name>
</gene>
<dbReference type="InterPro" id="IPR050121">
    <property type="entry name" value="Cytochrome_P450_monoxygenase"/>
</dbReference>
<dbReference type="GO" id="GO:0016705">
    <property type="term" value="F:oxidoreductase activity, acting on paired donors, with incorporation or reduction of molecular oxygen"/>
    <property type="evidence" value="ECO:0007669"/>
    <property type="project" value="InterPro"/>
</dbReference>
<keyword evidence="2" id="KW-1133">Transmembrane helix</keyword>
<keyword evidence="2" id="KW-0812">Transmembrane</keyword>
<dbReference type="Gene3D" id="1.10.630.10">
    <property type="entry name" value="Cytochrome P450"/>
    <property type="match status" value="1"/>
</dbReference>
<proteinExistence type="predicted"/>
<keyword evidence="2" id="KW-0472">Membrane</keyword>
<dbReference type="AlphaFoldDB" id="A0A6A6ZXX9"/>
<feature type="binding site" description="axial binding residue" evidence="1">
    <location>
        <position position="459"/>
    </location>
    <ligand>
        <name>heme</name>
        <dbReference type="ChEBI" id="CHEBI:30413"/>
    </ligand>
    <ligandPart>
        <name>Fe</name>
        <dbReference type="ChEBI" id="CHEBI:18248"/>
    </ligandPart>
</feature>
<feature type="transmembrane region" description="Helical" evidence="2">
    <location>
        <begin position="306"/>
        <end position="328"/>
    </location>
</feature>
<accession>A0A6A6ZXX9</accession>
<keyword evidence="4" id="KW-1185">Reference proteome</keyword>
<dbReference type="InterPro" id="IPR036396">
    <property type="entry name" value="Cyt_P450_sf"/>
</dbReference>
<dbReference type="InterPro" id="IPR001128">
    <property type="entry name" value="Cyt_P450"/>
</dbReference>
<evidence type="ECO:0000313" key="3">
    <source>
        <dbReference type="EMBL" id="KAF2825548.1"/>
    </source>
</evidence>